<dbReference type="InterPro" id="IPR007367">
    <property type="entry name" value="DUF433"/>
</dbReference>
<name>A0A2T2WHV2_9FIRM</name>
<dbReference type="SUPFAM" id="SSF46689">
    <property type="entry name" value="Homeodomain-like"/>
    <property type="match status" value="1"/>
</dbReference>
<dbReference type="EMBL" id="PXYV01000027">
    <property type="protein sequence ID" value="PSR21809.1"/>
    <property type="molecule type" value="Genomic_DNA"/>
</dbReference>
<dbReference type="PANTHER" id="PTHR34849:SF3">
    <property type="entry name" value="SSR2962 PROTEIN"/>
    <property type="match status" value="1"/>
</dbReference>
<protein>
    <submittedName>
        <fullName evidence="1">Antitoxin</fullName>
    </submittedName>
</protein>
<evidence type="ECO:0000313" key="2">
    <source>
        <dbReference type="Proteomes" id="UP000241848"/>
    </source>
</evidence>
<proteinExistence type="predicted"/>
<dbReference type="InterPro" id="IPR036388">
    <property type="entry name" value="WH-like_DNA-bd_sf"/>
</dbReference>
<evidence type="ECO:0000313" key="1">
    <source>
        <dbReference type="EMBL" id="PSR21809.1"/>
    </source>
</evidence>
<dbReference type="PANTHER" id="PTHR34849">
    <property type="entry name" value="SSL5025 PROTEIN"/>
    <property type="match status" value="1"/>
</dbReference>
<sequence>MNWKERITVDPEVLAGKPIIKGTRISVELVVDLLGRGATVTDILEEYDHITAEDIQACLAYAGELLKSERIYVNPN</sequence>
<reference evidence="1 2" key="1">
    <citation type="journal article" date="2014" name="BMC Genomics">
        <title>Comparison of environmental and isolate Sulfobacillus genomes reveals diverse carbon, sulfur, nitrogen, and hydrogen metabolisms.</title>
        <authorList>
            <person name="Justice N.B."/>
            <person name="Norman A."/>
            <person name="Brown C.T."/>
            <person name="Singh A."/>
            <person name="Thomas B.C."/>
            <person name="Banfield J.F."/>
        </authorList>
    </citation>
    <scope>NUCLEOTIDE SEQUENCE [LARGE SCALE GENOMIC DNA]</scope>
    <source>
        <strain evidence="1">AMDSBA3</strain>
    </source>
</reference>
<accession>A0A2T2WHV2</accession>
<gene>
    <name evidence="1" type="ORF">C7B45_09310</name>
</gene>
<dbReference type="AlphaFoldDB" id="A0A2T2WHV2"/>
<dbReference type="Proteomes" id="UP000241848">
    <property type="component" value="Unassembled WGS sequence"/>
</dbReference>
<dbReference type="Pfam" id="PF04255">
    <property type="entry name" value="DUF433"/>
    <property type="match status" value="1"/>
</dbReference>
<comment type="caution">
    <text evidence="1">The sequence shown here is derived from an EMBL/GenBank/DDBJ whole genome shotgun (WGS) entry which is preliminary data.</text>
</comment>
<dbReference type="Gene3D" id="1.10.10.10">
    <property type="entry name" value="Winged helix-like DNA-binding domain superfamily/Winged helix DNA-binding domain"/>
    <property type="match status" value="1"/>
</dbReference>
<dbReference type="InterPro" id="IPR009057">
    <property type="entry name" value="Homeodomain-like_sf"/>
</dbReference>
<organism evidence="1 2">
    <name type="scientific">Sulfobacillus acidophilus</name>
    <dbReference type="NCBI Taxonomy" id="53633"/>
    <lineage>
        <taxon>Bacteria</taxon>
        <taxon>Bacillati</taxon>
        <taxon>Bacillota</taxon>
        <taxon>Clostridia</taxon>
        <taxon>Eubacteriales</taxon>
        <taxon>Clostridiales Family XVII. Incertae Sedis</taxon>
        <taxon>Sulfobacillus</taxon>
    </lineage>
</organism>